<organism evidence="1 2">
    <name type="scientific">Thiohalomonas denitrificans</name>
    <dbReference type="NCBI Taxonomy" id="415747"/>
    <lineage>
        <taxon>Bacteria</taxon>
        <taxon>Pseudomonadati</taxon>
        <taxon>Pseudomonadota</taxon>
        <taxon>Gammaproteobacteria</taxon>
        <taxon>Thiohalomonadales</taxon>
        <taxon>Thiohalomonadaceae</taxon>
        <taxon>Thiohalomonas</taxon>
    </lineage>
</organism>
<protein>
    <submittedName>
        <fullName evidence="1">Uncharacterized protein</fullName>
    </submittedName>
</protein>
<dbReference type="Proteomes" id="UP000199648">
    <property type="component" value="Unassembled WGS sequence"/>
</dbReference>
<name>A0A1G5QQH8_9GAMM</name>
<reference evidence="1 2" key="1">
    <citation type="submission" date="2016-10" db="EMBL/GenBank/DDBJ databases">
        <authorList>
            <person name="de Groot N.N."/>
        </authorList>
    </citation>
    <scope>NUCLEOTIDE SEQUENCE [LARGE SCALE GENOMIC DNA]</scope>
    <source>
        <strain evidence="1 2">HLD2</strain>
    </source>
</reference>
<evidence type="ECO:0000313" key="2">
    <source>
        <dbReference type="Proteomes" id="UP000199648"/>
    </source>
</evidence>
<dbReference type="RefSeq" id="WP_092997836.1">
    <property type="nucleotide sequence ID" value="NZ_FMWD01000008.1"/>
</dbReference>
<accession>A0A1G5QQH8</accession>
<dbReference type="AlphaFoldDB" id="A0A1G5QQH8"/>
<dbReference type="EMBL" id="FMWD01000008">
    <property type="protein sequence ID" value="SCZ64083.1"/>
    <property type="molecule type" value="Genomic_DNA"/>
</dbReference>
<sequence length="130" mass="14323">MVKTFLPELQSEESRRAVAEASVALLDRWGLDEGQEKLLLGIDAVGPYREGEPLPEKPDVLARAGQLLAIDRALKRRYADDPMMRDHWVKFPNPALGNFTPLLVMLGGREGLERVRAAAESPFRGTDAGG</sequence>
<keyword evidence="2" id="KW-1185">Reference proteome</keyword>
<dbReference type="OrthoDB" id="9758229at2"/>
<proteinExistence type="predicted"/>
<gene>
    <name evidence="1" type="ORF">SAMN03097708_02560</name>
</gene>
<evidence type="ECO:0000313" key="1">
    <source>
        <dbReference type="EMBL" id="SCZ64083.1"/>
    </source>
</evidence>